<evidence type="ECO:0000313" key="1">
    <source>
        <dbReference type="EMBL" id="SEN17556.1"/>
    </source>
</evidence>
<keyword evidence="2" id="KW-1185">Reference proteome</keyword>
<dbReference type="STRING" id="245187.SAMN04488003_11082"/>
<accession>A0A1H8EDR1</accession>
<organism evidence="1 2">
    <name type="scientific">Loktanella fryxellensis</name>
    <dbReference type="NCBI Taxonomy" id="245187"/>
    <lineage>
        <taxon>Bacteria</taxon>
        <taxon>Pseudomonadati</taxon>
        <taxon>Pseudomonadota</taxon>
        <taxon>Alphaproteobacteria</taxon>
        <taxon>Rhodobacterales</taxon>
        <taxon>Roseobacteraceae</taxon>
        <taxon>Loktanella</taxon>
    </lineage>
</organism>
<gene>
    <name evidence="1" type="ORF">SAMN04488003_11082</name>
</gene>
<dbReference type="EMBL" id="FOCI01000010">
    <property type="protein sequence ID" value="SEN17556.1"/>
    <property type="molecule type" value="Genomic_DNA"/>
</dbReference>
<dbReference type="RefSeq" id="WP_089902308.1">
    <property type="nucleotide sequence ID" value="NZ_FOCI01000010.1"/>
</dbReference>
<protein>
    <submittedName>
        <fullName evidence="1">Putative polyhydroxyalkanoic acid system protein (PHA_gran_rgn)</fullName>
    </submittedName>
</protein>
<proteinExistence type="predicted"/>
<dbReference type="Proteomes" id="UP000199585">
    <property type="component" value="Unassembled WGS sequence"/>
</dbReference>
<name>A0A1H8EDR1_9RHOB</name>
<reference evidence="1 2" key="1">
    <citation type="submission" date="2016-10" db="EMBL/GenBank/DDBJ databases">
        <authorList>
            <person name="de Groot N.N."/>
        </authorList>
    </citation>
    <scope>NUCLEOTIDE SEQUENCE [LARGE SCALE GENOMIC DNA]</scope>
    <source>
        <strain evidence="1 2">DSM 16213</strain>
    </source>
</reference>
<evidence type="ECO:0000313" key="2">
    <source>
        <dbReference type="Proteomes" id="UP000199585"/>
    </source>
</evidence>
<sequence length="102" mass="10593">MPKVAFHVPHTLPVEDAAARLLAGIPKLEKAIPGGGTVEAERIGDDGMQLCIGIMGQTIVVDSTLTADSVAGTVDVPLVLTMMKGQIAQMVETAVARMLSKP</sequence>
<dbReference type="AlphaFoldDB" id="A0A1H8EDR1"/>
<dbReference type="OrthoDB" id="8853368at2"/>